<protein>
    <submittedName>
        <fullName evidence="2">Uncharacterized protein</fullName>
    </submittedName>
</protein>
<organism evidence="2 3">
    <name type="scientific">Bradyrhizobium iriomotense</name>
    <dbReference type="NCBI Taxonomy" id="441950"/>
    <lineage>
        <taxon>Bacteria</taxon>
        <taxon>Pseudomonadati</taxon>
        <taxon>Pseudomonadota</taxon>
        <taxon>Alphaproteobacteria</taxon>
        <taxon>Hyphomicrobiales</taxon>
        <taxon>Nitrobacteraceae</taxon>
        <taxon>Bradyrhizobium</taxon>
    </lineage>
</organism>
<accession>A0ABQ6B8S7</accession>
<feature type="transmembrane region" description="Helical" evidence="1">
    <location>
        <begin position="26"/>
        <end position="50"/>
    </location>
</feature>
<evidence type="ECO:0000313" key="3">
    <source>
        <dbReference type="Proteomes" id="UP001156905"/>
    </source>
</evidence>
<keyword evidence="1" id="KW-0472">Membrane</keyword>
<evidence type="ECO:0000256" key="1">
    <source>
        <dbReference type="SAM" id="Phobius"/>
    </source>
</evidence>
<dbReference type="EMBL" id="BSOW01000030">
    <property type="protein sequence ID" value="GLR90075.1"/>
    <property type="molecule type" value="Genomic_DNA"/>
</dbReference>
<keyword evidence="1" id="KW-0812">Transmembrane</keyword>
<evidence type="ECO:0000313" key="2">
    <source>
        <dbReference type="EMBL" id="GLR90075.1"/>
    </source>
</evidence>
<gene>
    <name evidence="2" type="ORF">GCM10007857_67890</name>
</gene>
<reference evidence="3" key="1">
    <citation type="journal article" date="2019" name="Int. J. Syst. Evol. Microbiol.">
        <title>The Global Catalogue of Microorganisms (GCM) 10K type strain sequencing project: providing services to taxonomists for standard genome sequencing and annotation.</title>
        <authorList>
            <consortium name="The Broad Institute Genomics Platform"/>
            <consortium name="The Broad Institute Genome Sequencing Center for Infectious Disease"/>
            <person name="Wu L."/>
            <person name="Ma J."/>
        </authorList>
    </citation>
    <scope>NUCLEOTIDE SEQUENCE [LARGE SCALE GENOMIC DNA]</scope>
    <source>
        <strain evidence="3">NBRC 102520</strain>
    </source>
</reference>
<keyword evidence="3" id="KW-1185">Reference proteome</keyword>
<proteinExistence type="predicted"/>
<sequence>MDDTVAAHARNLLSRGVSAAIEKPRVVVHMIVVSAVVIVVTMILPVFMMVMTAKLVMLMMFVMSVFDGRLGVVATADRTHQATSNVFTRISSPPVTCN</sequence>
<keyword evidence="1" id="KW-1133">Transmembrane helix</keyword>
<comment type="caution">
    <text evidence="2">The sequence shown here is derived from an EMBL/GenBank/DDBJ whole genome shotgun (WGS) entry which is preliminary data.</text>
</comment>
<name>A0ABQ6B8S7_9BRAD</name>
<dbReference type="Proteomes" id="UP001156905">
    <property type="component" value="Unassembled WGS sequence"/>
</dbReference>